<gene>
    <name evidence="1" type="ORF">PVT71_14625</name>
</gene>
<dbReference type="RefSeq" id="WP_353474801.1">
    <property type="nucleotide sequence ID" value="NZ_CP123385.1"/>
</dbReference>
<dbReference type="AlphaFoldDB" id="A0AAU8AMF9"/>
<accession>A0AAU8AMF9</accession>
<protein>
    <submittedName>
        <fullName evidence="1">Uncharacterized protein</fullName>
    </submittedName>
</protein>
<evidence type="ECO:0000313" key="1">
    <source>
        <dbReference type="EMBL" id="XCC95934.1"/>
    </source>
</evidence>
<dbReference type="EMBL" id="CP123385">
    <property type="protein sequence ID" value="XCC95934.1"/>
    <property type="molecule type" value="Genomic_DNA"/>
</dbReference>
<sequence>MTRHALTLVHGGEDLPLYPISAEDRLDSHFFIQWNLKRWRKSNFRRLAEPEVGWFGFLLICEAHDETPVGTLPTDERLLADTVGVSLDRWRQLCEREINPLHNWHLVRCDNGEIRYAHPIVQEVALEALKSRKKNMVEADQRRLAKRLKDLREMIEKRISAPQLPRTPGFLERFNDWLEEHYPDAQRREPLVRQALDEFQMEMSR</sequence>
<proteinExistence type="predicted"/>
<reference evidence="1" key="1">
    <citation type="submission" date="2023-02" db="EMBL/GenBank/DDBJ databases">
        <title>Description and genomic characterization of Salipiger bruguierae sp. nov., isolated from the sediment of mangrove plant Bruguiera sexangula.</title>
        <authorList>
            <person name="Long M."/>
        </authorList>
    </citation>
    <scope>NUCLEOTIDE SEQUENCE</scope>
    <source>
        <strain evidence="1">H15</strain>
    </source>
</reference>
<organism evidence="1">
    <name type="scientific">Alloyangia sp. H15</name>
    <dbReference type="NCBI Taxonomy" id="3029062"/>
    <lineage>
        <taxon>Bacteria</taxon>
        <taxon>Pseudomonadati</taxon>
        <taxon>Pseudomonadota</taxon>
        <taxon>Alphaproteobacteria</taxon>
        <taxon>Rhodobacterales</taxon>
        <taxon>Roseobacteraceae</taxon>
        <taxon>Alloyangia</taxon>
    </lineage>
</organism>
<name>A0AAU8AMF9_9RHOB</name>